<dbReference type="Proteomes" id="UP000050794">
    <property type="component" value="Unassembled WGS sequence"/>
</dbReference>
<evidence type="ECO:0000313" key="2">
    <source>
        <dbReference type="EMBL" id="VDM28380.1"/>
    </source>
</evidence>
<name>A0A183U2E3_TOXCA</name>
<protein>
    <submittedName>
        <fullName evidence="4">Transcription initiation factor TFIID subunit 12</fullName>
    </submittedName>
</protein>
<feature type="compositionally biased region" description="Basic and acidic residues" evidence="1">
    <location>
        <begin position="1"/>
        <end position="19"/>
    </location>
</feature>
<proteinExistence type="predicted"/>
<reference evidence="4" key="1">
    <citation type="submission" date="2016-06" db="UniProtKB">
        <authorList>
            <consortium name="WormBaseParasite"/>
        </authorList>
    </citation>
    <scope>IDENTIFICATION</scope>
</reference>
<dbReference type="EMBL" id="UYWY01002825">
    <property type="protein sequence ID" value="VDM28380.1"/>
    <property type="molecule type" value="Genomic_DNA"/>
</dbReference>
<reference evidence="2 3" key="2">
    <citation type="submission" date="2018-11" db="EMBL/GenBank/DDBJ databases">
        <authorList>
            <consortium name="Pathogen Informatics"/>
        </authorList>
    </citation>
    <scope>NUCLEOTIDE SEQUENCE [LARGE SCALE GENOMIC DNA]</scope>
</reference>
<organism evidence="3 4">
    <name type="scientific">Toxocara canis</name>
    <name type="common">Canine roundworm</name>
    <dbReference type="NCBI Taxonomy" id="6265"/>
    <lineage>
        <taxon>Eukaryota</taxon>
        <taxon>Metazoa</taxon>
        <taxon>Ecdysozoa</taxon>
        <taxon>Nematoda</taxon>
        <taxon>Chromadorea</taxon>
        <taxon>Rhabditida</taxon>
        <taxon>Spirurina</taxon>
        <taxon>Ascaridomorpha</taxon>
        <taxon>Ascaridoidea</taxon>
        <taxon>Toxocaridae</taxon>
        <taxon>Toxocara</taxon>
    </lineage>
</organism>
<evidence type="ECO:0000313" key="3">
    <source>
        <dbReference type="Proteomes" id="UP000050794"/>
    </source>
</evidence>
<dbReference type="WBParaSite" id="TCNE_0000266301-mRNA-1">
    <property type="protein sequence ID" value="TCNE_0000266301-mRNA-1"/>
    <property type="gene ID" value="TCNE_0000266301"/>
</dbReference>
<feature type="region of interest" description="Disordered" evidence="1">
    <location>
        <begin position="1"/>
        <end position="27"/>
    </location>
</feature>
<keyword evidence="3" id="KW-1185">Reference proteome</keyword>
<dbReference type="AlphaFoldDB" id="A0A183U2E3"/>
<evidence type="ECO:0000256" key="1">
    <source>
        <dbReference type="SAM" id="MobiDB-lite"/>
    </source>
</evidence>
<accession>A0A183U2E3</accession>
<sequence length="149" mass="17108">MERREISTDKFAMNKKDPITDADNETEELRKRFNDSLKKAMNQLSYHLVKGENSEKEEEDEPVASVQQKTVQEVIACTSRVLFQDERIDPVSVEIQMRINNIRGRTVGRRANVHFNAFVRHSPFELCGKLFTPPATSSALFKLSLVLLL</sequence>
<evidence type="ECO:0000313" key="4">
    <source>
        <dbReference type="WBParaSite" id="TCNE_0000266301-mRNA-1"/>
    </source>
</evidence>
<gene>
    <name evidence="2" type="ORF">TCNE_LOCUS2663</name>
</gene>